<name>A0A098GBK3_9GAMM</name>
<protein>
    <submittedName>
        <fullName evidence="1">Uncharacterized protein</fullName>
    </submittedName>
</protein>
<dbReference type="AlphaFoldDB" id="A0A098GBK3"/>
<geneLocation type="plasmid" evidence="2">
    <name>LLAP10_pA</name>
</geneLocation>
<reference evidence="2" key="1">
    <citation type="submission" date="2014-09" db="EMBL/GenBank/DDBJ databases">
        <authorList>
            <person name="Gomez-Valero L."/>
        </authorList>
    </citation>
    <scope>NUCLEOTIDE SEQUENCE [LARGE SCALE GENOMIC DNA]</scope>
    <source>
        <strain evidence="2">ATCC700992</strain>
        <plasmid evidence="2">LLAP10_pA</plasmid>
    </source>
</reference>
<sequence>MREIIQEKLSIFNDDVFYVTKILTKNKIFYCNNAFQVINYVT</sequence>
<evidence type="ECO:0000313" key="2">
    <source>
        <dbReference type="Proteomes" id="UP000032430"/>
    </source>
</evidence>
<dbReference type="EMBL" id="LN614828">
    <property type="protein sequence ID" value="CEG59357.1"/>
    <property type="molecule type" value="Genomic_DNA"/>
</dbReference>
<dbReference type="HOGENOM" id="CLU_3253454_0_0_6"/>
<dbReference type="KEGG" id="lfa:LFA_pA0260"/>
<evidence type="ECO:0000313" key="1">
    <source>
        <dbReference type="EMBL" id="CEG59357.1"/>
    </source>
</evidence>
<organism evidence="1 2">
    <name type="scientific">Legionella fallonii LLAP-10</name>
    <dbReference type="NCBI Taxonomy" id="1212491"/>
    <lineage>
        <taxon>Bacteria</taxon>
        <taxon>Pseudomonadati</taxon>
        <taxon>Pseudomonadota</taxon>
        <taxon>Gammaproteobacteria</taxon>
        <taxon>Legionellales</taxon>
        <taxon>Legionellaceae</taxon>
        <taxon>Legionella</taxon>
    </lineage>
</organism>
<proteinExistence type="predicted"/>
<gene>
    <name evidence="1" type="ORF">LFA_pA0260</name>
</gene>
<dbReference type="Proteomes" id="UP000032430">
    <property type="component" value="Plasmid II"/>
</dbReference>
<keyword evidence="2" id="KW-1185">Reference proteome</keyword>
<keyword evidence="1" id="KW-0614">Plasmid</keyword>
<accession>A0A098GBK3</accession>